<evidence type="ECO:0000313" key="3">
    <source>
        <dbReference type="Proteomes" id="UP000553059"/>
    </source>
</evidence>
<evidence type="ECO:0000313" key="2">
    <source>
        <dbReference type="EMBL" id="HHY26785.1"/>
    </source>
</evidence>
<proteinExistence type="predicted"/>
<feature type="transmembrane region" description="Helical" evidence="1">
    <location>
        <begin position="84"/>
        <end position="105"/>
    </location>
</feature>
<feature type="transmembrane region" description="Helical" evidence="1">
    <location>
        <begin position="137"/>
        <end position="156"/>
    </location>
</feature>
<name>A0A7C6Z493_9FIRM</name>
<dbReference type="Proteomes" id="UP000553059">
    <property type="component" value="Unassembled WGS sequence"/>
</dbReference>
<gene>
    <name evidence="2" type="ORF">GX523_08580</name>
</gene>
<keyword evidence="1" id="KW-1133">Transmembrane helix</keyword>
<keyword evidence="1" id="KW-0812">Transmembrane</keyword>
<feature type="transmembrane region" description="Helical" evidence="1">
    <location>
        <begin position="176"/>
        <end position="194"/>
    </location>
</feature>
<evidence type="ECO:0000256" key="1">
    <source>
        <dbReference type="SAM" id="Phobius"/>
    </source>
</evidence>
<protein>
    <submittedName>
        <fullName evidence="2">Acetyl-CoA synthase subunit gamma</fullName>
    </submittedName>
</protein>
<comment type="caution">
    <text evidence="2">The sequence shown here is derived from an EMBL/GenBank/DDBJ whole genome shotgun (WGS) entry which is preliminary data.</text>
</comment>
<reference evidence="2 3" key="1">
    <citation type="journal article" date="2020" name="Biotechnol. Biofuels">
        <title>New insights from the biogas microbiome by comprehensive genome-resolved metagenomics of nearly 1600 species originating from multiple anaerobic digesters.</title>
        <authorList>
            <person name="Campanaro S."/>
            <person name="Treu L."/>
            <person name="Rodriguez-R L.M."/>
            <person name="Kovalovszki A."/>
            <person name="Ziels R.M."/>
            <person name="Maus I."/>
            <person name="Zhu X."/>
            <person name="Kougias P.G."/>
            <person name="Basile A."/>
            <person name="Luo G."/>
            <person name="Schluter A."/>
            <person name="Konstantinidis K.T."/>
            <person name="Angelidaki I."/>
        </authorList>
    </citation>
    <scope>NUCLEOTIDE SEQUENCE [LARGE SCALE GENOMIC DNA]</scope>
    <source>
        <strain evidence="2">AS05jafATM_4</strain>
    </source>
</reference>
<dbReference type="EMBL" id="DUTF01000197">
    <property type="protein sequence ID" value="HHY26785.1"/>
    <property type="molecule type" value="Genomic_DNA"/>
</dbReference>
<feature type="non-terminal residue" evidence="2">
    <location>
        <position position="1"/>
    </location>
</feature>
<feature type="transmembrane region" description="Helical" evidence="1">
    <location>
        <begin position="111"/>
        <end position="130"/>
    </location>
</feature>
<keyword evidence="1" id="KW-0472">Membrane</keyword>
<sequence length="199" mass="21623">AHEVTKQTGFSVIYGPVRAGDIKAFIDSGHMATKEMRRVKFTAWDRLVLTPLQLVQLARPALMVLGVLFLINLFAARPFGLSDFIISAGAVIVGVVITPLLLPIIPGRAFAWKGWLLGFIWTVAFVWFSGWLAPGNLLLGIGYLLVLPSLSSYIAMDYTGSSTYTSFSGVIKEMKLSLPFIICSSAVGIVLLLVKSFIA</sequence>
<organism evidence="2 3">
    <name type="scientific">Desulfitobacterium dehalogenans</name>
    <dbReference type="NCBI Taxonomy" id="36854"/>
    <lineage>
        <taxon>Bacteria</taxon>
        <taxon>Bacillati</taxon>
        <taxon>Bacillota</taxon>
        <taxon>Clostridia</taxon>
        <taxon>Eubacteriales</taxon>
        <taxon>Desulfitobacteriaceae</taxon>
        <taxon>Desulfitobacterium</taxon>
    </lineage>
</organism>
<accession>A0A7C6Z493</accession>
<feature type="transmembrane region" description="Helical" evidence="1">
    <location>
        <begin position="57"/>
        <end position="75"/>
    </location>
</feature>
<dbReference type="AlphaFoldDB" id="A0A7C6Z493"/>